<organism evidence="2 3">
    <name type="scientific">Ulvibacterium marinum</name>
    <dbReference type="NCBI Taxonomy" id="2419782"/>
    <lineage>
        <taxon>Bacteria</taxon>
        <taxon>Pseudomonadati</taxon>
        <taxon>Bacteroidota</taxon>
        <taxon>Flavobacteriia</taxon>
        <taxon>Flavobacteriales</taxon>
        <taxon>Flavobacteriaceae</taxon>
        <taxon>Ulvibacterium</taxon>
    </lineage>
</organism>
<dbReference type="Proteomes" id="UP000276603">
    <property type="component" value="Unassembled WGS sequence"/>
</dbReference>
<accession>A0A3B0C891</accession>
<dbReference type="InterPro" id="IPR013830">
    <property type="entry name" value="SGNH_hydro"/>
</dbReference>
<dbReference type="OrthoDB" id="9790057at2"/>
<dbReference type="EMBL" id="RBCJ01000003">
    <property type="protein sequence ID" value="RKN80017.1"/>
    <property type="molecule type" value="Genomic_DNA"/>
</dbReference>
<sequence>MKYHIVLFFLILYTIGHSQDSLRFRDEVEGMSKKYDSLWDPSKRTVVFTGSSSIRIWKDLEQHFPQHQIVNSGFGGSQASDLLIHIDDLILKYNPSKVFIYEGDNDISARKKPNAIIETTKEIIDKIKKKDNTTRIVLISAKPSIARWNLRGKYKRLNRKFRRLSKQDEHLEFADVWTPMLDGRKVKTDIFIKDGLHMNAKGYELWHGVLKAYMD</sequence>
<evidence type="ECO:0000259" key="1">
    <source>
        <dbReference type="Pfam" id="PF13472"/>
    </source>
</evidence>
<keyword evidence="3" id="KW-1185">Reference proteome</keyword>
<dbReference type="AlphaFoldDB" id="A0A3B0C891"/>
<dbReference type="SUPFAM" id="SSF52266">
    <property type="entry name" value="SGNH hydrolase"/>
    <property type="match status" value="1"/>
</dbReference>
<dbReference type="GO" id="GO:0004622">
    <property type="term" value="F:phosphatidylcholine lysophospholipase activity"/>
    <property type="evidence" value="ECO:0007669"/>
    <property type="project" value="TreeGrafter"/>
</dbReference>
<name>A0A3B0C891_9FLAO</name>
<protein>
    <submittedName>
        <fullName evidence="2">G-D-S-L family lipolytic protein</fullName>
    </submittedName>
</protein>
<proteinExistence type="predicted"/>
<evidence type="ECO:0000313" key="3">
    <source>
        <dbReference type="Proteomes" id="UP000276603"/>
    </source>
</evidence>
<feature type="domain" description="SGNH hydrolase-type esterase" evidence="1">
    <location>
        <begin position="58"/>
        <end position="205"/>
    </location>
</feature>
<dbReference type="PANTHER" id="PTHR30383:SF5">
    <property type="entry name" value="SGNH HYDROLASE-TYPE ESTERASE DOMAIN-CONTAINING PROTEIN"/>
    <property type="match status" value="1"/>
</dbReference>
<dbReference type="InterPro" id="IPR036514">
    <property type="entry name" value="SGNH_hydro_sf"/>
</dbReference>
<gene>
    <name evidence="2" type="ORF">D7Z94_17380</name>
</gene>
<comment type="caution">
    <text evidence="2">The sequence shown here is derived from an EMBL/GenBank/DDBJ whole genome shotgun (WGS) entry which is preliminary data.</text>
</comment>
<dbReference type="RefSeq" id="WP_120712828.1">
    <property type="nucleotide sequence ID" value="NZ_RBCJ01000003.1"/>
</dbReference>
<dbReference type="PANTHER" id="PTHR30383">
    <property type="entry name" value="THIOESTERASE 1/PROTEASE 1/LYSOPHOSPHOLIPASE L1"/>
    <property type="match status" value="1"/>
</dbReference>
<dbReference type="Gene3D" id="3.40.50.1110">
    <property type="entry name" value="SGNH hydrolase"/>
    <property type="match status" value="1"/>
</dbReference>
<reference evidence="2 3" key="1">
    <citation type="submission" date="2018-10" db="EMBL/GenBank/DDBJ databases">
        <title>Ulvibacterium marinum gen. nov., sp. nov., a novel marine bacterium of the family Flavobacteriaceae, isolated from a culture of the green alga Ulva prolifera.</title>
        <authorList>
            <person name="Zhang Z."/>
        </authorList>
    </citation>
    <scope>NUCLEOTIDE SEQUENCE [LARGE SCALE GENOMIC DNA]</scope>
    <source>
        <strain evidence="2 3">CCMM003</strain>
    </source>
</reference>
<dbReference type="InterPro" id="IPR051532">
    <property type="entry name" value="Ester_Hydrolysis_Enzymes"/>
</dbReference>
<evidence type="ECO:0000313" key="2">
    <source>
        <dbReference type="EMBL" id="RKN80017.1"/>
    </source>
</evidence>
<dbReference type="Pfam" id="PF13472">
    <property type="entry name" value="Lipase_GDSL_2"/>
    <property type="match status" value="1"/>
</dbReference>